<dbReference type="WBParaSite" id="scf7180000418880.g3052">
    <property type="protein sequence ID" value="scf7180000418880.g3052"/>
    <property type="gene ID" value="scf7180000418880.g3052"/>
</dbReference>
<dbReference type="Proteomes" id="UP000887560">
    <property type="component" value="Unplaced"/>
</dbReference>
<accession>A0A915NI29</accession>
<proteinExistence type="predicted"/>
<dbReference type="AlphaFoldDB" id="A0A915NI29"/>
<evidence type="ECO:0000256" key="1">
    <source>
        <dbReference type="SAM" id="MobiDB-lite"/>
    </source>
</evidence>
<name>A0A915NI29_9BILA</name>
<protein>
    <submittedName>
        <fullName evidence="3">Uncharacterized protein</fullName>
    </submittedName>
</protein>
<organism evidence="2 3">
    <name type="scientific">Meloidogyne floridensis</name>
    <dbReference type="NCBI Taxonomy" id="298350"/>
    <lineage>
        <taxon>Eukaryota</taxon>
        <taxon>Metazoa</taxon>
        <taxon>Ecdysozoa</taxon>
        <taxon>Nematoda</taxon>
        <taxon>Chromadorea</taxon>
        <taxon>Rhabditida</taxon>
        <taxon>Tylenchina</taxon>
        <taxon>Tylenchomorpha</taxon>
        <taxon>Tylenchoidea</taxon>
        <taxon>Meloidogynidae</taxon>
        <taxon>Meloidogyninae</taxon>
        <taxon>Meloidogyne</taxon>
    </lineage>
</organism>
<sequence>YYNIHRHSNILRGHSKGASSTVVGTQIDPTESLNNPSTVVDTQLDFDVKAGAEVPDSIMD</sequence>
<evidence type="ECO:0000313" key="2">
    <source>
        <dbReference type="Proteomes" id="UP000887560"/>
    </source>
</evidence>
<feature type="region of interest" description="Disordered" evidence="1">
    <location>
        <begin position="13"/>
        <end position="38"/>
    </location>
</feature>
<feature type="compositionally biased region" description="Polar residues" evidence="1">
    <location>
        <begin position="17"/>
        <end position="38"/>
    </location>
</feature>
<keyword evidence="2" id="KW-1185">Reference proteome</keyword>
<reference evidence="3" key="1">
    <citation type="submission" date="2022-11" db="UniProtKB">
        <authorList>
            <consortium name="WormBaseParasite"/>
        </authorList>
    </citation>
    <scope>IDENTIFICATION</scope>
</reference>
<evidence type="ECO:0000313" key="3">
    <source>
        <dbReference type="WBParaSite" id="scf7180000418880.g3052"/>
    </source>
</evidence>